<dbReference type="RefSeq" id="WP_148949066.1">
    <property type="nucleotide sequence ID" value="NZ_VTES01000001.1"/>
</dbReference>
<dbReference type="Gene3D" id="3.30.1930.10">
    <property type="entry name" value="capsid protein of prophage domain"/>
    <property type="match status" value="1"/>
</dbReference>
<dbReference type="AlphaFoldDB" id="A0A5D4SWI5"/>
<dbReference type="Proteomes" id="UP000323732">
    <property type="component" value="Unassembled WGS sequence"/>
</dbReference>
<reference evidence="1 2" key="1">
    <citation type="submission" date="2019-08" db="EMBL/GenBank/DDBJ databases">
        <title>Bacillus genomes from the desert of Cuatro Cienegas, Coahuila.</title>
        <authorList>
            <person name="Olmedo-Alvarez G."/>
        </authorList>
    </citation>
    <scope>NUCLEOTIDE SEQUENCE [LARGE SCALE GENOMIC DNA]</scope>
    <source>
        <strain evidence="1 2">CH37_1T</strain>
    </source>
</reference>
<sequence>MPGIYDTRTLIKAVRQLPKVSTFLGDTLFVEEKPFSTETVEIEFMKGKRKVAPFVSPLLPGKVMSREGFQTKFFKPALIKPMRPITAIDINKKSFGQDPFEDTTPEDRAQELLAQDTIDLDEAITRREQLMYSSLLFTGKVNQVGDGVSQTLDFDFTNKITLSGTDLWSAETSDPLKNLANFRLSIIQKSGINPDMAIMASDVAAAFISHPKIQKALENRRINLANIDPKILANGVTYHGTITQLGLDLYSYDDWYLDDIDNTEKPMVPEGTLALVSTRSKFSTHYGGITIMVNGEFVTVKGSRVPQSWATVEPAQRFLQIQSAPLPVPGNVDSWYVAKVL</sequence>
<organism evidence="1 2">
    <name type="scientific">Bacillus infantis</name>
    <dbReference type="NCBI Taxonomy" id="324767"/>
    <lineage>
        <taxon>Bacteria</taxon>
        <taxon>Bacillati</taxon>
        <taxon>Bacillota</taxon>
        <taxon>Bacilli</taxon>
        <taxon>Bacillales</taxon>
        <taxon>Bacillaceae</taxon>
        <taxon>Bacillus</taxon>
    </lineage>
</organism>
<gene>
    <name evidence="1" type="ORF">FZD47_02435</name>
</gene>
<accession>A0A5D4SWI5</accession>
<comment type="caution">
    <text evidence="1">The sequence shown here is derived from an EMBL/GenBank/DDBJ whole genome shotgun (WGS) entry which is preliminary data.</text>
</comment>
<proteinExistence type="predicted"/>
<evidence type="ECO:0000313" key="2">
    <source>
        <dbReference type="Proteomes" id="UP000323732"/>
    </source>
</evidence>
<dbReference type="Gene3D" id="3.15.30.10">
    <property type="entry name" value="putative capsid protein of prophage domain like"/>
    <property type="match status" value="1"/>
</dbReference>
<evidence type="ECO:0000313" key="1">
    <source>
        <dbReference type="EMBL" id="TYS66364.1"/>
    </source>
</evidence>
<dbReference type="InterPro" id="IPR005564">
    <property type="entry name" value="Major_capsid_GpE"/>
</dbReference>
<protein>
    <submittedName>
        <fullName evidence="1">Major capsid protein</fullName>
    </submittedName>
</protein>
<name>A0A5D4SWI5_9BACI</name>
<dbReference type="EMBL" id="VTES01000001">
    <property type="protein sequence ID" value="TYS66364.1"/>
    <property type="molecule type" value="Genomic_DNA"/>
</dbReference>
<dbReference type="Pfam" id="PF03864">
    <property type="entry name" value="Phage_cap_E"/>
    <property type="match status" value="1"/>
</dbReference>